<dbReference type="eggNOG" id="COG0356">
    <property type="taxonomic scope" value="Bacteria"/>
</dbReference>
<keyword evidence="5 11" id="KW-0812">Transmembrane</keyword>
<dbReference type="InterPro" id="IPR000568">
    <property type="entry name" value="ATP_synth_F0_asu"/>
</dbReference>
<evidence type="ECO:0000256" key="2">
    <source>
        <dbReference type="ARBA" id="ARBA00006810"/>
    </source>
</evidence>
<feature type="transmembrane region" description="Helical" evidence="11">
    <location>
        <begin position="58"/>
        <end position="79"/>
    </location>
</feature>
<dbReference type="InterPro" id="IPR045082">
    <property type="entry name" value="ATP_syn_F0_a_bact/chloroplast"/>
</dbReference>
<dbReference type="PATRIC" id="fig|883114.3.peg.953"/>
<dbReference type="PANTHER" id="PTHR42823:SF3">
    <property type="entry name" value="ATP SYNTHASE SUBUNIT A, CHLOROPLASTIC"/>
    <property type="match status" value="1"/>
</dbReference>
<evidence type="ECO:0000256" key="11">
    <source>
        <dbReference type="SAM" id="Phobius"/>
    </source>
</evidence>
<dbReference type="RefSeq" id="WP_005398423.1">
    <property type="nucleotide sequence ID" value="NZ_JH601088.1"/>
</dbReference>
<dbReference type="GO" id="GO:0045259">
    <property type="term" value="C:proton-transporting ATP synthase complex"/>
    <property type="evidence" value="ECO:0007669"/>
    <property type="project" value="UniProtKB-KW"/>
</dbReference>
<evidence type="ECO:0008006" key="14">
    <source>
        <dbReference type="Google" id="ProtNLM"/>
    </source>
</evidence>
<feature type="transmembrane region" description="Helical" evidence="11">
    <location>
        <begin position="199"/>
        <end position="221"/>
    </location>
</feature>
<keyword evidence="9 11" id="KW-0472">Membrane</keyword>
<gene>
    <name evidence="12" type="ORF">HMPREF9709_00963</name>
</gene>
<dbReference type="HOGENOM" id="CLU_1014704_0_0_9"/>
<feature type="transmembrane region" description="Helical" evidence="11">
    <location>
        <begin position="157"/>
        <end position="178"/>
    </location>
</feature>
<evidence type="ECO:0000256" key="1">
    <source>
        <dbReference type="ARBA" id="ARBA00004141"/>
    </source>
</evidence>
<evidence type="ECO:0000256" key="5">
    <source>
        <dbReference type="ARBA" id="ARBA00022692"/>
    </source>
</evidence>
<dbReference type="GO" id="GO:0046933">
    <property type="term" value="F:proton-transporting ATP synthase activity, rotational mechanism"/>
    <property type="evidence" value="ECO:0007669"/>
    <property type="project" value="TreeGrafter"/>
</dbReference>
<sequence>MKKKIRYILIFIAIVSLALAFVIGPSGESHSLKDAMKEAVIHETEKISVFGMAVNPSVMSAFVVSGFLVLIAIIIRFFVIPKFTRVPGRTQLLLESLVSTFKKLAIANSPHNYSVLVPYIFTAGIYIAISTLFELVGMQYISMNGNSITLPAPLSDLSAAIAMGGMSFLFIMSGGIMSNGVKGIFKTLKEFSLPISMSFRLFGALVSGLLVMDLVYHSLILSIGLPVVVAVLFTLLHAFIQAYVLTLLVSIYYGEVSEKSHAHEA</sequence>
<dbReference type="Proteomes" id="UP000004191">
    <property type="component" value="Unassembled WGS sequence"/>
</dbReference>
<evidence type="ECO:0000256" key="9">
    <source>
        <dbReference type="ARBA" id="ARBA00023136"/>
    </source>
</evidence>
<evidence type="ECO:0000256" key="6">
    <source>
        <dbReference type="ARBA" id="ARBA00022781"/>
    </source>
</evidence>
<reference evidence="12 13" key="1">
    <citation type="submission" date="2012-01" db="EMBL/GenBank/DDBJ databases">
        <title>The Genome Sequence of Helcococcus kunzii ATCC 51366.</title>
        <authorList>
            <consortium name="The Broad Institute Genome Sequencing Platform"/>
            <person name="Earl A."/>
            <person name="Ward D."/>
            <person name="Feldgarden M."/>
            <person name="Gevers D."/>
            <person name="Huys G."/>
            <person name="Young S.K."/>
            <person name="Zeng Q."/>
            <person name="Gargeya S."/>
            <person name="Fitzgerald M."/>
            <person name="Haas B."/>
            <person name="Abouelleil A."/>
            <person name="Alvarado L."/>
            <person name="Arachchi H.M."/>
            <person name="Berlin A."/>
            <person name="Chapman S.B."/>
            <person name="Gearin G."/>
            <person name="Goldberg J."/>
            <person name="Griggs A."/>
            <person name="Gujja S."/>
            <person name="Hansen M."/>
            <person name="Heiman D."/>
            <person name="Howarth C."/>
            <person name="Larimer J."/>
            <person name="Lui A."/>
            <person name="MacDonald P.J.P."/>
            <person name="McCowen C."/>
            <person name="Montmayeur A."/>
            <person name="Murphy C."/>
            <person name="Neiman D."/>
            <person name="Pearson M."/>
            <person name="Priest M."/>
            <person name="Roberts A."/>
            <person name="Saif S."/>
            <person name="Shea T."/>
            <person name="Sisk P."/>
            <person name="Stolte C."/>
            <person name="Sykes S."/>
            <person name="Wortman J."/>
            <person name="Nusbaum C."/>
            <person name="Birren B."/>
        </authorList>
    </citation>
    <scope>NUCLEOTIDE SEQUENCE [LARGE SCALE GENOMIC DNA]</scope>
    <source>
        <strain evidence="12 13">ATCC 51366</strain>
    </source>
</reference>
<dbReference type="InterPro" id="IPR035908">
    <property type="entry name" value="F0_ATP_A_sf"/>
</dbReference>
<keyword evidence="3" id="KW-0813">Transport</keyword>
<feature type="transmembrane region" description="Helical" evidence="11">
    <location>
        <begin position="227"/>
        <end position="253"/>
    </location>
</feature>
<keyword evidence="10" id="KW-0066">ATP synthesis</keyword>
<dbReference type="PANTHER" id="PTHR42823">
    <property type="entry name" value="ATP SYNTHASE SUBUNIT A, CHLOROPLASTIC"/>
    <property type="match status" value="1"/>
</dbReference>
<comment type="caution">
    <text evidence="12">The sequence shown here is derived from an EMBL/GenBank/DDBJ whole genome shotgun (WGS) entry which is preliminary data.</text>
</comment>
<protein>
    <recommendedName>
        <fullName evidence="14">ATP synthase subunit a</fullName>
    </recommendedName>
</protein>
<evidence type="ECO:0000256" key="8">
    <source>
        <dbReference type="ARBA" id="ARBA00023065"/>
    </source>
</evidence>
<keyword evidence="6" id="KW-0375">Hydrogen ion transport</keyword>
<evidence type="ECO:0000256" key="4">
    <source>
        <dbReference type="ARBA" id="ARBA00022547"/>
    </source>
</evidence>
<evidence type="ECO:0000313" key="13">
    <source>
        <dbReference type="Proteomes" id="UP000004191"/>
    </source>
</evidence>
<dbReference type="OrthoDB" id="9789241at2"/>
<accession>H3NNQ2</accession>
<evidence type="ECO:0000313" key="12">
    <source>
        <dbReference type="EMBL" id="EHR34027.1"/>
    </source>
</evidence>
<evidence type="ECO:0000256" key="7">
    <source>
        <dbReference type="ARBA" id="ARBA00022989"/>
    </source>
</evidence>
<dbReference type="STRING" id="883114.HMPREF9709_00963"/>
<name>H3NNQ2_9FIRM</name>
<keyword evidence="4" id="KW-0138">CF(0)</keyword>
<proteinExistence type="inferred from homology"/>
<dbReference type="AlphaFoldDB" id="H3NNQ2"/>
<evidence type="ECO:0000256" key="10">
    <source>
        <dbReference type="ARBA" id="ARBA00023310"/>
    </source>
</evidence>
<feature type="transmembrane region" description="Helical" evidence="11">
    <location>
        <begin position="7"/>
        <end position="27"/>
    </location>
</feature>
<dbReference type="GO" id="GO:0042777">
    <property type="term" value="P:proton motive force-driven plasma membrane ATP synthesis"/>
    <property type="evidence" value="ECO:0007669"/>
    <property type="project" value="TreeGrafter"/>
</dbReference>
<dbReference type="PRINTS" id="PR00123">
    <property type="entry name" value="ATPASEA"/>
</dbReference>
<keyword evidence="13" id="KW-1185">Reference proteome</keyword>
<dbReference type="EMBL" id="AGEI01000021">
    <property type="protein sequence ID" value="EHR34027.1"/>
    <property type="molecule type" value="Genomic_DNA"/>
</dbReference>
<dbReference type="GeneID" id="96998954"/>
<keyword evidence="8" id="KW-0406">Ion transport</keyword>
<dbReference type="SUPFAM" id="SSF81336">
    <property type="entry name" value="F1F0 ATP synthase subunit A"/>
    <property type="match status" value="1"/>
</dbReference>
<dbReference type="Pfam" id="PF00119">
    <property type="entry name" value="ATP-synt_A"/>
    <property type="match status" value="1"/>
</dbReference>
<keyword evidence="7 11" id="KW-1133">Transmembrane helix</keyword>
<dbReference type="Gene3D" id="1.20.120.220">
    <property type="entry name" value="ATP synthase, F0 complex, subunit A"/>
    <property type="match status" value="1"/>
</dbReference>
<comment type="similarity">
    <text evidence="2">Belongs to the ATPase A chain family.</text>
</comment>
<dbReference type="GO" id="GO:0005886">
    <property type="term" value="C:plasma membrane"/>
    <property type="evidence" value="ECO:0007669"/>
    <property type="project" value="TreeGrafter"/>
</dbReference>
<comment type="subcellular location">
    <subcellularLocation>
        <location evidence="1">Membrane</location>
        <topology evidence="1">Multi-pass membrane protein</topology>
    </subcellularLocation>
</comment>
<evidence type="ECO:0000256" key="3">
    <source>
        <dbReference type="ARBA" id="ARBA00022448"/>
    </source>
</evidence>
<feature type="transmembrane region" description="Helical" evidence="11">
    <location>
        <begin position="116"/>
        <end position="137"/>
    </location>
</feature>
<organism evidence="12 13">
    <name type="scientific">Helcococcus kunzii ATCC 51366</name>
    <dbReference type="NCBI Taxonomy" id="883114"/>
    <lineage>
        <taxon>Bacteria</taxon>
        <taxon>Bacillati</taxon>
        <taxon>Bacillota</taxon>
        <taxon>Tissierellia</taxon>
        <taxon>Tissierellales</taxon>
        <taxon>Peptoniphilaceae</taxon>
        <taxon>Helcococcus</taxon>
    </lineage>
</organism>